<gene>
    <name evidence="1" type="ORF">AU467_20485</name>
</gene>
<name>A0A117N3U3_RHILI</name>
<sequence>MPEQPEKWPRGAAWTLTHAHDAGQVAGIRCARCNVTRYYKPAELREVIGNVTIDEVRDKVRCQKCGSREWMSAQLFHPTGEQVHTIATVAWCRSDGRSASFGATSDGS</sequence>
<dbReference type="OrthoDB" id="8374127at2"/>
<evidence type="ECO:0000313" key="2">
    <source>
        <dbReference type="Proteomes" id="UP000053176"/>
    </source>
</evidence>
<accession>A0A117N3U3</accession>
<dbReference type="AlphaFoldDB" id="A0A117N3U3"/>
<organism evidence="1 2">
    <name type="scientific">Rhizobium loti</name>
    <name type="common">Mesorhizobium loti</name>
    <dbReference type="NCBI Taxonomy" id="381"/>
    <lineage>
        <taxon>Bacteria</taxon>
        <taxon>Pseudomonadati</taxon>
        <taxon>Pseudomonadota</taxon>
        <taxon>Alphaproteobacteria</taxon>
        <taxon>Hyphomicrobiales</taxon>
        <taxon>Phyllobacteriaceae</taxon>
        <taxon>Mesorhizobium</taxon>
    </lineage>
</organism>
<evidence type="ECO:0000313" key="1">
    <source>
        <dbReference type="EMBL" id="KUM26705.1"/>
    </source>
</evidence>
<proteinExistence type="predicted"/>
<comment type="caution">
    <text evidence="1">The sequence shown here is derived from an EMBL/GenBank/DDBJ whole genome shotgun (WGS) entry which is preliminary data.</text>
</comment>
<reference evidence="1 2" key="1">
    <citation type="submission" date="2015-12" db="EMBL/GenBank/DDBJ databases">
        <title>Draft genome sequence of Mesorhizobium sp. UFLA 01-765, a multitolerant efficient symbiont and plant-growth promoting strain isolated from Zn-mining soil using Leucaena leucocephala as a trap plant.</title>
        <authorList>
            <person name="Rangel W.M."/>
            <person name="Thijs S."/>
            <person name="Longatti S.M."/>
            <person name="Moreira F.M."/>
            <person name="Weyens N."/>
            <person name="Vangronsveld J."/>
            <person name="Van Hamme J.D."/>
            <person name="Bottos E.M."/>
            <person name="Rineau F."/>
        </authorList>
    </citation>
    <scope>NUCLEOTIDE SEQUENCE [LARGE SCALE GENOMIC DNA]</scope>
    <source>
        <strain evidence="1 2">UFLA 01-765</strain>
    </source>
</reference>
<protein>
    <submittedName>
        <fullName evidence="1">Uncharacterized protein</fullName>
    </submittedName>
</protein>
<dbReference type="EMBL" id="LPWA01000103">
    <property type="protein sequence ID" value="KUM26705.1"/>
    <property type="molecule type" value="Genomic_DNA"/>
</dbReference>
<dbReference type="Proteomes" id="UP000053176">
    <property type="component" value="Unassembled WGS sequence"/>
</dbReference>